<dbReference type="EMBL" id="AACS02000004">
    <property type="protein sequence ID" value="EAU81580.2"/>
    <property type="molecule type" value="Genomic_DNA"/>
</dbReference>
<evidence type="ECO:0000313" key="1">
    <source>
        <dbReference type="EMBL" id="EAU81580.2"/>
    </source>
</evidence>
<dbReference type="OrthoDB" id="3238622at2759"/>
<dbReference type="AlphaFoldDB" id="A8PBA2"/>
<dbReference type="STRING" id="240176.A8PBA2"/>
<proteinExistence type="predicted"/>
<gene>
    <name evidence="1" type="ORF">CC1G_02596</name>
</gene>
<protein>
    <recommendedName>
        <fullName evidence="3">BTB domain-containing protein</fullName>
    </recommendedName>
</protein>
<reference evidence="1 2" key="1">
    <citation type="journal article" date="2010" name="Proc. Natl. Acad. Sci. U.S.A.">
        <title>Insights into evolution of multicellular fungi from the assembled chromosomes of the mushroom Coprinopsis cinerea (Coprinus cinereus).</title>
        <authorList>
            <person name="Stajich J.E."/>
            <person name="Wilke S.K."/>
            <person name="Ahren D."/>
            <person name="Au C.H."/>
            <person name="Birren B.W."/>
            <person name="Borodovsky M."/>
            <person name="Burns C."/>
            <person name="Canback B."/>
            <person name="Casselton L.A."/>
            <person name="Cheng C.K."/>
            <person name="Deng J."/>
            <person name="Dietrich F.S."/>
            <person name="Fargo D.C."/>
            <person name="Farman M.L."/>
            <person name="Gathman A.C."/>
            <person name="Goldberg J."/>
            <person name="Guigo R."/>
            <person name="Hoegger P.J."/>
            <person name="Hooker J.B."/>
            <person name="Huggins A."/>
            <person name="James T.Y."/>
            <person name="Kamada T."/>
            <person name="Kilaru S."/>
            <person name="Kodira C."/>
            <person name="Kues U."/>
            <person name="Kupfer D."/>
            <person name="Kwan H.S."/>
            <person name="Lomsadze A."/>
            <person name="Li W."/>
            <person name="Lilly W.W."/>
            <person name="Ma L.J."/>
            <person name="Mackey A.J."/>
            <person name="Manning G."/>
            <person name="Martin F."/>
            <person name="Muraguchi H."/>
            <person name="Natvig D.O."/>
            <person name="Palmerini H."/>
            <person name="Ramesh M.A."/>
            <person name="Rehmeyer C.J."/>
            <person name="Roe B.A."/>
            <person name="Shenoy N."/>
            <person name="Stanke M."/>
            <person name="Ter-Hovhannisyan V."/>
            <person name="Tunlid A."/>
            <person name="Velagapudi R."/>
            <person name="Vision T.J."/>
            <person name="Zeng Q."/>
            <person name="Zolan M.E."/>
            <person name="Pukkila P.J."/>
        </authorList>
    </citation>
    <scope>NUCLEOTIDE SEQUENCE [LARGE SCALE GENOMIC DNA]</scope>
    <source>
        <strain evidence="2">Okayama-7 / 130 / ATCC MYA-4618 / FGSC 9003</strain>
    </source>
</reference>
<name>A8PBA2_COPC7</name>
<keyword evidence="2" id="KW-1185">Reference proteome</keyword>
<dbReference type="HOGENOM" id="CLU_900203_0_0_1"/>
<dbReference type="GeneID" id="6016764"/>
<comment type="caution">
    <text evidence="1">The sequence shown here is derived from an EMBL/GenBank/DDBJ whole genome shotgun (WGS) entry which is preliminary data.</text>
</comment>
<dbReference type="VEuPathDB" id="FungiDB:CC1G_02596"/>
<dbReference type="InParanoid" id="A8PBA2"/>
<dbReference type="KEGG" id="cci:CC1G_02596"/>
<evidence type="ECO:0000313" key="2">
    <source>
        <dbReference type="Proteomes" id="UP000001861"/>
    </source>
</evidence>
<accession>A8PBA2</accession>
<evidence type="ECO:0008006" key="3">
    <source>
        <dbReference type="Google" id="ProtNLM"/>
    </source>
</evidence>
<dbReference type="Proteomes" id="UP000001861">
    <property type="component" value="Unassembled WGS sequence"/>
</dbReference>
<organism evidence="1 2">
    <name type="scientific">Coprinopsis cinerea (strain Okayama-7 / 130 / ATCC MYA-4618 / FGSC 9003)</name>
    <name type="common">Inky cap fungus</name>
    <name type="synonym">Hormographiella aspergillata</name>
    <dbReference type="NCBI Taxonomy" id="240176"/>
    <lineage>
        <taxon>Eukaryota</taxon>
        <taxon>Fungi</taxon>
        <taxon>Dikarya</taxon>
        <taxon>Basidiomycota</taxon>
        <taxon>Agaricomycotina</taxon>
        <taxon>Agaricomycetes</taxon>
        <taxon>Agaricomycetidae</taxon>
        <taxon>Agaricales</taxon>
        <taxon>Agaricineae</taxon>
        <taxon>Psathyrellaceae</taxon>
        <taxon>Coprinopsis</taxon>
    </lineage>
</organism>
<dbReference type="OMA" id="YEMPMAL"/>
<dbReference type="RefSeq" id="XP_001840133.2">
    <property type="nucleotide sequence ID" value="XM_001840081.2"/>
</dbReference>
<sequence length="309" mass="34960">MSAVFRNMGRFGIFVTQVAQVLERMPCIVFLSDAGEPKGLARYLNRRPRCVHPHSFHPMEFAVPFSLPLIALRTLEGQVYQADSTLLLQHSGLFRTVLSLPQPIHGPDKYIDTWEKASTVRRILSMMHKKPVKPWKSFHDFSSVLELAEKWDCPSILNQLRQSLSEFISDYPLQTFSIARSLGWDNEARHASSASLALDFKNSINAGVLASMYTADVTALHSLRIKRCVIFKQLLDSPHRFPSGNGSMFYCDPCDRFYPQDGLWAEFKRVLVDELKKNPCGTTVLSLILFQNISTDHVLGISLEFGIGL</sequence>